<keyword evidence="3" id="KW-1185">Reference proteome</keyword>
<evidence type="ECO:0000313" key="3">
    <source>
        <dbReference type="Proteomes" id="UP001160148"/>
    </source>
</evidence>
<organism evidence="2 3">
    <name type="scientific">Macrosiphum euphorbiae</name>
    <name type="common">potato aphid</name>
    <dbReference type="NCBI Taxonomy" id="13131"/>
    <lineage>
        <taxon>Eukaryota</taxon>
        <taxon>Metazoa</taxon>
        <taxon>Ecdysozoa</taxon>
        <taxon>Arthropoda</taxon>
        <taxon>Hexapoda</taxon>
        <taxon>Insecta</taxon>
        <taxon>Pterygota</taxon>
        <taxon>Neoptera</taxon>
        <taxon>Paraneoptera</taxon>
        <taxon>Hemiptera</taxon>
        <taxon>Sternorrhyncha</taxon>
        <taxon>Aphidomorpha</taxon>
        <taxon>Aphidoidea</taxon>
        <taxon>Aphididae</taxon>
        <taxon>Macrosiphini</taxon>
        <taxon>Macrosiphum</taxon>
    </lineage>
</organism>
<name>A0AAV0XZH0_9HEMI</name>
<proteinExistence type="predicted"/>
<feature type="compositionally biased region" description="Polar residues" evidence="1">
    <location>
        <begin position="219"/>
        <end position="237"/>
    </location>
</feature>
<feature type="region of interest" description="Disordered" evidence="1">
    <location>
        <begin position="214"/>
        <end position="239"/>
    </location>
</feature>
<reference evidence="2 3" key="1">
    <citation type="submission" date="2023-01" db="EMBL/GenBank/DDBJ databases">
        <authorList>
            <person name="Whitehead M."/>
        </authorList>
    </citation>
    <scope>NUCLEOTIDE SEQUENCE [LARGE SCALE GENOMIC DNA]</scope>
</reference>
<evidence type="ECO:0000313" key="2">
    <source>
        <dbReference type="EMBL" id="CAI6374074.1"/>
    </source>
</evidence>
<sequence>MQNFTNHEQRQMTPTNRNFITQQQQQQQDGSRSSHDLFVSPPIKPPNYESTNSKGKKMLASIGYKAGDEFDDADFDSDNYGENRAMEGITTIDTAAVKDLFTEEYYKDFDTFKKMNLTDSDNLDEFYSFASSLSEMPAMASAMFLMMYRAKYPNLFEKYASLESYFLFVIISITNNGFENFKRYLGSKNPTVNNFIPLRKKQLSKFAQMRNNRKRSIDESQLSDINQNNQSITSENHNTPRHPMLYTTYYNQKRILFHIGDMAKYLLPLDFSISEAQPSLSTITIYLKTNKNKEVPGAEVRFGVPVLCRLNKRNIVNYVYNFVDKAEMILEFVTKCFGTQSKHINTSIKINQNYNMLTDINRTTVLVKMNFRQNQCTRSYQCFHFIIC</sequence>
<evidence type="ECO:0000256" key="1">
    <source>
        <dbReference type="SAM" id="MobiDB-lite"/>
    </source>
</evidence>
<dbReference type="EMBL" id="CARXXK010001153">
    <property type="protein sequence ID" value="CAI6374074.1"/>
    <property type="molecule type" value="Genomic_DNA"/>
</dbReference>
<comment type="caution">
    <text evidence="2">The sequence shown here is derived from an EMBL/GenBank/DDBJ whole genome shotgun (WGS) entry which is preliminary data.</text>
</comment>
<accession>A0AAV0XZH0</accession>
<dbReference type="Proteomes" id="UP001160148">
    <property type="component" value="Unassembled WGS sequence"/>
</dbReference>
<gene>
    <name evidence="2" type="ORF">MEUPH1_LOCUS27730</name>
</gene>
<feature type="region of interest" description="Disordered" evidence="1">
    <location>
        <begin position="20"/>
        <end position="54"/>
    </location>
</feature>
<dbReference type="AlphaFoldDB" id="A0AAV0XZH0"/>
<protein>
    <submittedName>
        <fullName evidence="2">Uncharacterized protein</fullName>
    </submittedName>
</protein>